<gene>
    <name evidence="2" type="ORF">BJ964_009294</name>
</gene>
<feature type="region of interest" description="Disordered" evidence="1">
    <location>
        <begin position="1"/>
        <end position="20"/>
    </location>
</feature>
<comment type="caution">
    <text evidence="2">The sequence shown here is derived from an EMBL/GenBank/DDBJ whole genome shotgun (WGS) entry which is preliminary data.</text>
</comment>
<keyword evidence="2" id="KW-0238">DNA-binding</keyword>
<dbReference type="Proteomes" id="UP000590511">
    <property type="component" value="Unassembled WGS sequence"/>
</dbReference>
<organism evidence="2 3">
    <name type="scientific">Actinoplanes lobatus</name>
    <dbReference type="NCBI Taxonomy" id="113568"/>
    <lineage>
        <taxon>Bacteria</taxon>
        <taxon>Bacillati</taxon>
        <taxon>Actinomycetota</taxon>
        <taxon>Actinomycetes</taxon>
        <taxon>Micromonosporales</taxon>
        <taxon>Micromonosporaceae</taxon>
        <taxon>Actinoplanes</taxon>
    </lineage>
</organism>
<evidence type="ECO:0000313" key="3">
    <source>
        <dbReference type="Proteomes" id="UP000590511"/>
    </source>
</evidence>
<dbReference type="AlphaFoldDB" id="A0A7W7MM18"/>
<name>A0A7W7MM18_9ACTN</name>
<reference evidence="2 3" key="1">
    <citation type="submission" date="2020-08" db="EMBL/GenBank/DDBJ databases">
        <title>Sequencing the genomes of 1000 actinobacteria strains.</title>
        <authorList>
            <person name="Klenk H.-P."/>
        </authorList>
    </citation>
    <scope>NUCLEOTIDE SEQUENCE [LARGE SCALE GENOMIC DNA]</scope>
    <source>
        <strain evidence="2 3">DSM 43150</strain>
    </source>
</reference>
<proteinExistence type="predicted"/>
<evidence type="ECO:0000313" key="2">
    <source>
        <dbReference type="EMBL" id="MBB4755133.1"/>
    </source>
</evidence>
<feature type="compositionally biased region" description="Polar residues" evidence="1">
    <location>
        <begin position="1"/>
        <end position="13"/>
    </location>
</feature>
<dbReference type="EMBL" id="JACHNC010000001">
    <property type="protein sequence ID" value="MBB4755133.1"/>
    <property type="molecule type" value="Genomic_DNA"/>
</dbReference>
<accession>A0A7W7MM18</accession>
<evidence type="ECO:0000256" key="1">
    <source>
        <dbReference type="SAM" id="MobiDB-lite"/>
    </source>
</evidence>
<protein>
    <submittedName>
        <fullName evidence="2">DNA-binding GntR family transcriptional regulator</fullName>
    </submittedName>
</protein>
<dbReference type="GO" id="GO:0003677">
    <property type="term" value="F:DNA binding"/>
    <property type="evidence" value="ECO:0007669"/>
    <property type="project" value="UniProtKB-KW"/>
</dbReference>
<sequence length="34" mass="3895">MHRTSFDSTGTTVEHSDNPYRADPYAIKVTVFNH</sequence>